<dbReference type="Gene3D" id="2.160.20.10">
    <property type="entry name" value="Single-stranded right-handed beta-helix, Pectin lyase-like"/>
    <property type="match status" value="1"/>
</dbReference>
<evidence type="ECO:0000313" key="3">
    <source>
        <dbReference type="Proteomes" id="UP000077275"/>
    </source>
</evidence>
<dbReference type="InterPro" id="IPR011050">
    <property type="entry name" value="Pectin_lyase_fold/virulence"/>
</dbReference>
<dbReference type="OrthoDB" id="78475at2157"/>
<evidence type="ECO:0000259" key="1">
    <source>
        <dbReference type="Pfam" id="PF07705"/>
    </source>
</evidence>
<dbReference type="InterPro" id="IPR012334">
    <property type="entry name" value="Pectin_lyas_fold"/>
</dbReference>
<dbReference type="SUPFAM" id="SSF51126">
    <property type="entry name" value="Pectin lyase-like"/>
    <property type="match status" value="1"/>
</dbReference>
<dbReference type="InterPro" id="IPR013783">
    <property type="entry name" value="Ig-like_fold"/>
</dbReference>
<keyword evidence="3" id="KW-1185">Reference proteome</keyword>
<dbReference type="Proteomes" id="UP000077275">
    <property type="component" value="Unassembled WGS sequence"/>
</dbReference>
<dbReference type="Pfam" id="PF07705">
    <property type="entry name" value="CARDB"/>
    <property type="match status" value="1"/>
</dbReference>
<dbReference type="EMBL" id="LWMW01000085">
    <property type="protein sequence ID" value="KZX16878.1"/>
    <property type="molecule type" value="Genomic_DNA"/>
</dbReference>
<proteinExistence type="predicted"/>
<dbReference type="RefSeq" id="WP_067258570.1">
    <property type="nucleotide sequence ID" value="NZ_LWMW01000085.1"/>
</dbReference>
<name>A0A166EPR2_9EURY</name>
<organism evidence="2 3">
    <name type="scientific">Methanobrevibacter cuticularis</name>
    <dbReference type="NCBI Taxonomy" id="47311"/>
    <lineage>
        <taxon>Archaea</taxon>
        <taxon>Methanobacteriati</taxon>
        <taxon>Methanobacteriota</taxon>
        <taxon>Methanomada group</taxon>
        <taxon>Methanobacteria</taxon>
        <taxon>Methanobacteriales</taxon>
        <taxon>Methanobacteriaceae</taxon>
        <taxon>Methanobrevibacter</taxon>
    </lineage>
</organism>
<feature type="domain" description="CARDB" evidence="1">
    <location>
        <begin position="420"/>
        <end position="501"/>
    </location>
</feature>
<reference evidence="2 3" key="1">
    <citation type="submission" date="2016-04" db="EMBL/GenBank/DDBJ databases">
        <title>Genome sequence of Methanobrevibacter cuticularis DSM 11139.</title>
        <authorList>
            <person name="Poehlein A."/>
            <person name="Seedorf H."/>
            <person name="Daniel R."/>
        </authorList>
    </citation>
    <scope>NUCLEOTIDE SEQUENCE [LARGE SCALE GENOMIC DNA]</scope>
    <source>
        <strain evidence="2 3">DSM 11139</strain>
    </source>
</reference>
<dbReference type="AlphaFoldDB" id="A0A166EPR2"/>
<accession>A0A166EPR2</accession>
<gene>
    <name evidence="2" type="ORF">MBCUT_05080</name>
</gene>
<dbReference type="InterPro" id="IPR011635">
    <property type="entry name" value="CARDB"/>
</dbReference>
<evidence type="ECO:0000313" key="2">
    <source>
        <dbReference type="EMBL" id="KZX16878.1"/>
    </source>
</evidence>
<sequence>MNKNNMFIFILVLGLFFSLSAVSASSIYVGPNGNDTNDGMSENSSKATISNAIENIGSGGTVILAMGIYKGDGNYNINIEKNLTIKGSSVNKTIIDGQGLKNLFKVGLGSKVLFENIIFANAYTSMNGAAIYNEGDSTLINCQFINNRAFGDEMHCGRGAAIYNIDGNVSVSNSSFINNTGNMYGGAINNNYGENFIINNSVFINNSAVVGGGAIDTNGGKYMLITNSLFINNNLLSPNNLIGREGGAIVSKNSNLIIKYCAFYNNYDYYGNTIYNNMGNISADYNFWGTNDNISNVNRGFNVNNYYKLVITPTIANNAAKVGETLTYTFFFVLNTNGSKEGIKNLPSFNINIYQNGNLIGAFDVKNSSIKTTKLLTNKSILSIGLFDSIINSYIYTAKKSTFSPNKKIIYKPDLKIVKIARKNNKYYIKIKNIGNSIAKKNYFVIYTKNKIISKKILKSLKKGSSTILKIAINKKYRNILKKFKIDYKNQVKEINEQNNIIVRR</sequence>
<comment type="caution">
    <text evidence="2">The sequence shown here is derived from an EMBL/GenBank/DDBJ whole genome shotgun (WGS) entry which is preliminary data.</text>
</comment>
<protein>
    <recommendedName>
        <fullName evidence="1">CARDB domain-containing protein</fullName>
    </recommendedName>
</protein>
<dbReference type="Gene3D" id="2.60.40.10">
    <property type="entry name" value="Immunoglobulins"/>
    <property type="match status" value="1"/>
</dbReference>
<dbReference type="PATRIC" id="fig|47311.3.peg.587"/>